<gene>
    <name evidence="2" type="ORF">BT62DRAFT_1008774</name>
</gene>
<dbReference type="RefSeq" id="XP_043037216.1">
    <property type="nucleotide sequence ID" value="XM_043177483.1"/>
</dbReference>
<dbReference type="Proteomes" id="UP000812287">
    <property type="component" value="Unassembled WGS sequence"/>
</dbReference>
<proteinExistence type="predicted"/>
<accession>A0A9P7VM31</accession>
<evidence type="ECO:0000313" key="2">
    <source>
        <dbReference type="EMBL" id="KAG7443716.1"/>
    </source>
</evidence>
<dbReference type="AlphaFoldDB" id="A0A9P7VM31"/>
<evidence type="ECO:0000256" key="1">
    <source>
        <dbReference type="SAM" id="SignalP"/>
    </source>
</evidence>
<name>A0A9P7VM31_9AGAR</name>
<dbReference type="OrthoDB" id="2930135at2759"/>
<keyword evidence="3" id="KW-1185">Reference proteome</keyword>
<evidence type="ECO:0000313" key="3">
    <source>
        <dbReference type="Proteomes" id="UP000812287"/>
    </source>
</evidence>
<dbReference type="GeneID" id="66099770"/>
<organism evidence="2 3">
    <name type="scientific">Guyanagaster necrorhizus</name>
    <dbReference type="NCBI Taxonomy" id="856835"/>
    <lineage>
        <taxon>Eukaryota</taxon>
        <taxon>Fungi</taxon>
        <taxon>Dikarya</taxon>
        <taxon>Basidiomycota</taxon>
        <taxon>Agaricomycotina</taxon>
        <taxon>Agaricomycetes</taxon>
        <taxon>Agaricomycetidae</taxon>
        <taxon>Agaricales</taxon>
        <taxon>Marasmiineae</taxon>
        <taxon>Physalacriaceae</taxon>
        <taxon>Guyanagaster</taxon>
    </lineage>
</organism>
<comment type="caution">
    <text evidence="2">The sequence shown here is derived from an EMBL/GenBank/DDBJ whole genome shotgun (WGS) entry which is preliminary data.</text>
</comment>
<reference evidence="2" key="1">
    <citation type="submission" date="2020-11" db="EMBL/GenBank/DDBJ databases">
        <title>Adaptations for nitrogen fixation in a non-lichenized fungal sporocarp promotes dispersal by wood-feeding termites.</title>
        <authorList>
            <consortium name="DOE Joint Genome Institute"/>
            <person name="Koch R.A."/>
            <person name="Yoon G."/>
            <person name="Arayal U."/>
            <person name="Lail K."/>
            <person name="Amirebrahimi M."/>
            <person name="Labutti K."/>
            <person name="Lipzen A."/>
            <person name="Riley R."/>
            <person name="Barry K."/>
            <person name="Henrissat B."/>
            <person name="Grigoriev I.V."/>
            <person name="Herr J.R."/>
            <person name="Aime M.C."/>
        </authorList>
    </citation>
    <scope>NUCLEOTIDE SEQUENCE</scope>
    <source>
        <strain evidence="2">MCA 3950</strain>
    </source>
</reference>
<protein>
    <submittedName>
        <fullName evidence="2">Uncharacterized protein</fullName>
    </submittedName>
</protein>
<keyword evidence="1" id="KW-0732">Signal</keyword>
<dbReference type="EMBL" id="MU250543">
    <property type="protein sequence ID" value="KAG7443716.1"/>
    <property type="molecule type" value="Genomic_DNA"/>
</dbReference>
<sequence length="325" mass="37399">MSFLTPRFVLTIIWTVNHCLAHTMSTRTDFPVLLRTLANLNEIKLSGMNWKSLFQKFIDALLTRCFQSITLMHTHFTDSNAFYSLLSHSPSLGQISCCITTIDNISHRSPDCLCPARSGHRFDLARRFMDLITHSLQVLHVSPFNMPPENWSFLPIQHLKSITIEMLHYHLGFIILTTELSIFDWWIRHFESYPALQCSLVHFLVHVSTSSTSIRSLLVELLVSNAIENVTLGHAQIKLVTEENLPNLMSRKIARVQVGSYNDNRGRNYLADCMRHFRQEDPPSRDASIFPPGMIAISLGCDEEPYLSLLDSFIDTLYWYIDLLR</sequence>
<feature type="chain" id="PRO_5040458225" evidence="1">
    <location>
        <begin position="22"/>
        <end position="325"/>
    </location>
</feature>
<feature type="signal peptide" evidence="1">
    <location>
        <begin position="1"/>
        <end position="21"/>
    </location>
</feature>